<feature type="region of interest" description="Disordered" evidence="1">
    <location>
        <begin position="1"/>
        <end position="65"/>
    </location>
</feature>
<gene>
    <name evidence="2" type="ORF">BU16DRAFT_191274</name>
</gene>
<proteinExistence type="predicted"/>
<evidence type="ECO:0000313" key="3">
    <source>
        <dbReference type="Proteomes" id="UP000799750"/>
    </source>
</evidence>
<dbReference type="Proteomes" id="UP000799750">
    <property type="component" value="Unassembled WGS sequence"/>
</dbReference>
<feature type="compositionally biased region" description="Basic residues" evidence="1">
    <location>
        <begin position="49"/>
        <end position="63"/>
    </location>
</feature>
<organism evidence="2 3">
    <name type="scientific">Lophium mytilinum</name>
    <dbReference type="NCBI Taxonomy" id="390894"/>
    <lineage>
        <taxon>Eukaryota</taxon>
        <taxon>Fungi</taxon>
        <taxon>Dikarya</taxon>
        <taxon>Ascomycota</taxon>
        <taxon>Pezizomycotina</taxon>
        <taxon>Dothideomycetes</taxon>
        <taxon>Pleosporomycetidae</taxon>
        <taxon>Mytilinidiales</taxon>
        <taxon>Mytilinidiaceae</taxon>
        <taxon>Lophium</taxon>
    </lineage>
</organism>
<accession>A0A6A6R9D7</accession>
<sequence>MTMNKRSKARKRNKPTKTQPQPTRHRHINLMQHNHQLPPSPIRQPPQRNRPHHRTQHAHKHNQPRAARQLLLHRIDLTQPLGDMLAELDEGGVALEIVVVAMHRLQRAHRGDLLDEVLGLIDENEGAAQDGDEAVARGDGGEGG</sequence>
<evidence type="ECO:0000256" key="1">
    <source>
        <dbReference type="SAM" id="MobiDB-lite"/>
    </source>
</evidence>
<keyword evidence="3" id="KW-1185">Reference proteome</keyword>
<feature type="compositionally biased region" description="Basic residues" evidence="1">
    <location>
        <begin position="1"/>
        <end position="15"/>
    </location>
</feature>
<name>A0A6A6R9D7_9PEZI</name>
<evidence type="ECO:0000313" key="2">
    <source>
        <dbReference type="EMBL" id="KAF2501161.1"/>
    </source>
</evidence>
<dbReference type="AlphaFoldDB" id="A0A6A6R9D7"/>
<reference evidence="2" key="1">
    <citation type="journal article" date="2020" name="Stud. Mycol.">
        <title>101 Dothideomycetes genomes: a test case for predicting lifestyles and emergence of pathogens.</title>
        <authorList>
            <person name="Haridas S."/>
            <person name="Albert R."/>
            <person name="Binder M."/>
            <person name="Bloem J."/>
            <person name="Labutti K."/>
            <person name="Salamov A."/>
            <person name="Andreopoulos B."/>
            <person name="Baker S."/>
            <person name="Barry K."/>
            <person name="Bills G."/>
            <person name="Bluhm B."/>
            <person name="Cannon C."/>
            <person name="Castanera R."/>
            <person name="Culley D."/>
            <person name="Daum C."/>
            <person name="Ezra D."/>
            <person name="Gonzalez J."/>
            <person name="Henrissat B."/>
            <person name="Kuo A."/>
            <person name="Liang C."/>
            <person name="Lipzen A."/>
            <person name="Lutzoni F."/>
            <person name="Magnuson J."/>
            <person name="Mondo S."/>
            <person name="Nolan M."/>
            <person name="Ohm R."/>
            <person name="Pangilinan J."/>
            <person name="Park H.-J."/>
            <person name="Ramirez L."/>
            <person name="Alfaro M."/>
            <person name="Sun H."/>
            <person name="Tritt A."/>
            <person name="Yoshinaga Y."/>
            <person name="Zwiers L.-H."/>
            <person name="Turgeon B."/>
            <person name="Goodwin S."/>
            <person name="Spatafora J."/>
            <person name="Crous P."/>
            <person name="Grigoriev I."/>
        </authorList>
    </citation>
    <scope>NUCLEOTIDE SEQUENCE</scope>
    <source>
        <strain evidence="2">CBS 269.34</strain>
    </source>
</reference>
<dbReference type="EMBL" id="MU004182">
    <property type="protein sequence ID" value="KAF2501161.1"/>
    <property type="molecule type" value="Genomic_DNA"/>
</dbReference>
<feature type="region of interest" description="Disordered" evidence="1">
    <location>
        <begin position="125"/>
        <end position="144"/>
    </location>
</feature>
<protein>
    <submittedName>
        <fullName evidence="2">Uncharacterized protein</fullName>
    </submittedName>
</protein>
<feature type="compositionally biased region" description="Basic and acidic residues" evidence="1">
    <location>
        <begin position="134"/>
        <end position="144"/>
    </location>
</feature>